<dbReference type="GO" id="GO:0036297">
    <property type="term" value="P:interstrand cross-link repair"/>
    <property type="evidence" value="ECO:0007669"/>
    <property type="project" value="InterPro"/>
</dbReference>
<evidence type="ECO:0000259" key="1">
    <source>
        <dbReference type="Pfam" id="PF11510"/>
    </source>
</evidence>
<evidence type="ECO:0000313" key="2">
    <source>
        <dbReference type="EMBL" id="CAH2221393.1"/>
    </source>
</evidence>
<dbReference type="Gene3D" id="1.25.40.480">
    <property type="match status" value="1"/>
</dbReference>
<evidence type="ECO:0000313" key="3">
    <source>
        <dbReference type="Proteomes" id="UP001295444"/>
    </source>
</evidence>
<accession>A0AAD1VM19</accession>
<sequence length="484" mass="53840">MAECPDIAGCEEGGLRLVLQALSSGPQGTLAALRAMQRVPGPIPWKNMTDRLCMEVPILGPNGDLIMKPSLLLLPKQSQRNLFSFLNVAAHLVPSSCLRSLAEAILLNKNSSDEWLQYLSGCLLRDKEMQISTSSPQVAEQLQFLCKGLCQNRDQYSKLGWFKQNFTSSRHKRKVHCIEDSFLDGDDRPHNKKVCTEELCVTLSNPYISQEEQKVVTEEPEMERQELPEYVKAQIPKLKEILHGDLDTESLNDSFQADLKDLCESCSPEQLQSIFSQLSISQISPQSLLKLCCILHSITPDLSYAHSSALARSLFLEQALSLTAPAPRPILAALSMFCMKYAQAACCILIGPLVLQADTGSVHTDFLGRMVSECLPVEHLPQCFGPVLKIPFCEGSVNVLHMLLEKQVTISRSDFELLLLSMCNAAEMFSKSVMFSKLLLNIMNRNQSMILPSHIGLLANAVNANQTFMKKSLEVVLKKLRDTT</sequence>
<keyword evidence="3" id="KW-1185">Reference proteome</keyword>
<dbReference type="EMBL" id="OW240912">
    <property type="protein sequence ID" value="CAH2221393.1"/>
    <property type="molecule type" value="Genomic_DNA"/>
</dbReference>
<dbReference type="InterPro" id="IPR039685">
    <property type="entry name" value="FANCE"/>
</dbReference>
<name>A0AAD1VM19_PELCU</name>
<proteinExistence type="predicted"/>
<dbReference type="GO" id="GO:0043240">
    <property type="term" value="C:Fanconi anaemia nuclear complex"/>
    <property type="evidence" value="ECO:0007669"/>
    <property type="project" value="InterPro"/>
</dbReference>
<dbReference type="PANTHER" id="PTHR32094:SF5">
    <property type="entry name" value="FANCONI ANEMIA GROUP E PROTEIN"/>
    <property type="match status" value="1"/>
</dbReference>
<dbReference type="Pfam" id="PF11510">
    <property type="entry name" value="FA_FANCE"/>
    <property type="match status" value="1"/>
</dbReference>
<dbReference type="PANTHER" id="PTHR32094">
    <property type="entry name" value="FANCONI ANEMIA GROUP E PROTEIN"/>
    <property type="match status" value="1"/>
</dbReference>
<dbReference type="InterPro" id="IPR021025">
    <property type="entry name" value="Fanconi_anaemia_gr_E_prot_C"/>
</dbReference>
<organism evidence="2 3">
    <name type="scientific">Pelobates cultripes</name>
    <name type="common">Western spadefoot toad</name>
    <dbReference type="NCBI Taxonomy" id="61616"/>
    <lineage>
        <taxon>Eukaryota</taxon>
        <taxon>Metazoa</taxon>
        <taxon>Chordata</taxon>
        <taxon>Craniata</taxon>
        <taxon>Vertebrata</taxon>
        <taxon>Euteleostomi</taxon>
        <taxon>Amphibia</taxon>
        <taxon>Batrachia</taxon>
        <taxon>Anura</taxon>
        <taxon>Pelobatoidea</taxon>
        <taxon>Pelobatidae</taxon>
        <taxon>Pelobates</taxon>
    </lineage>
</organism>
<dbReference type="AlphaFoldDB" id="A0AAD1VM19"/>
<feature type="domain" description="Fanconi Anaemia group E protein C-terminal" evidence="1">
    <location>
        <begin position="223"/>
        <end position="480"/>
    </location>
</feature>
<protein>
    <recommendedName>
        <fullName evidence="1">Fanconi Anaemia group E protein C-terminal domain-containing protein</fullName>
    </recommendedName>
</protein>
<gene>
    <name evidence="2" type="ORF">PECUL_23A046626</name>
</gene>
<dbReference type="Proteomes" id="UP001295444">
    <property type="component" value="Chromosome 01"/>
</dbReference>
<reference evidence="2" key="1">
    <citation type="submission" date="2022-03" db="EMBL/GenBank/DDBJ databases">
        <authorList>
            <person name="Alioto T."/>
            <person name="Alioto T."/>
            <person name="Gomez Garrido J."/>
        </authorList>
    </citation>
    <scope>NUCLEOTIDE SEQUENCE</scope>
</reference>